<sequence>MTDYVFKSLIGTCIKDFIDQKRALGYPYRSSARILHHLDMLAYEKFPGESMLTKEMCTAWLRLKPGEHPNGLLRRVTPVRQLGKYMKGLGYDAYVIPGHIPDRQIKYEAHIYTDAELKAFFKAIDHCPPSPFSPTRRYVIPVIFRMLYCCGLRSSEARMLKTEDIDLDTGKITVRESKGWKARIVYMSDDLRDVCREYDSIMESIFPGRQVFFPNKDGNYFNKSMLNYWFHEFWDKLPESGAVAGNPVRVHDFRHGYAVHRLNQWVREGQDINALYPYLSEYMGHSRYADTDYYLSLMEDFYPEMEWRLSSVNDDILPEVHHEEE</sequence>
<evidence type="ECO:0000256" key="1">
    <source>
        <dbReference type="ARBA" id="ARBA00023172"/>
    </source>
</evidence>
<dbReference type="InterPro" id="IPR050090">
    <property type="entry name" value="Tyrosine_recombinase_XerCD"/>
</dbReference>
<evidence type="ECO:0000313" key="3">
    <source>
        <dbReference type="EMBL" id="AGL02401.1"/>
    </source>
</evidence>
<proteinExistence type="predicted"/>
<dbReference type="Gene3D" id="1.10.443.10">
    <property type="entry name" value="Intergrase catalytic core"/>
    <property type="match status" value="1"/>
</dbReference>
<dbReference type="Proteomes" id="UP000013520">
    <property type="component" value="Chromosome"/>
</dbReference>
<dbReference type="PANTHER" id="PTHR30349">
    <property type="entry name" value="PHAGE INTEGRASE-RELATED"/>
    <property type="match status" value="1"/>
</dbReference>
<dbReference type="GO" id="GO:0015074">
    <property type="term" value="P:DNA integration"/>
    <property type="evidence" value="ECO:0007669"/>
    <property type="project" value="InterPro"/>
</dbReference>
<dbReference type="PROSITE" id="PS51898">
    <property type="entry name" value="TYR_RECOMBINASE"/>
    <property type="match status" value="1"/>
</dbReference>
<dbReference type="KEGG" id="dgi:Desgi_3022"/>
<evidence type="ECO:0000259" key="2">
    <source>
        <dbReference type="PROSITE" id="PS51898"/>
    </source>
</evidence>
<dbReference type="RefSeq" id="WP_006520732.1">
    <property type="nucleotide sequence ID" value="NC_021184.1"/>
</dbReference>
<dbReference type="STRING" id="767817.Desgi_3022"/>
<dbReference type="eggNOG" id="COG0582">
    <property type="taxonomic scope" value="Bacteria"/>
</dbReference>
<dbReference type="OrthoDB" id="9766545at2"/>
<dbReference type="PANTHER" id="PTHR30349:SF64">
    <property type="entry name" value="PROPHAGE INTEGRASE INTD-RELATED"/>
    <property type="match status" value="1"/>
</dbReference>
<dbReference type="Pfam" id="PF00589">
    <property type="entry name" value="Phage_integrase"/>
    <property type="match status" value="1"/>
</dbReference>
<feature type="domain" description="Tyr recombinase" evidence="2">
    <location>
        <begin position="107"/>
        <end position="314"/>
    </location>
</feature>
<name>R4KS19_9FIRM</name>
<dbReference type="GO" id="GO:0003677">
    <property type="term" value="F:DNA binding"/>
    <property type="evidence" value="ECO:0007669"/>
    <property type="project" value="InterPro"/>
</dbReference>
<dbReference type="InterPro" id="IPR011010">
    <property type="entry name" value="DNA_brk_join_enz"/>
</dbReference>
<gene>
    <name evidence="3" type="ORF">Desgi_3022</name>
</gene>
<reference evidence="3 4" key="1">
    <citation type="submission" date="2012-01" db="EMBL/GenBank/DDBJ databases">
        <title>Complete sequence of Desulfotomaculum gibsoniae DSM 7213.</title>
        <authorList>
            <consortium name="US DOE Joint Genome Institute"/>
            <person name="Lucas S."/>
            <person name="Han J."/>
            <person name="Lapidus A."/>
            <person name="Cheng J.-F."/>
            <person name="Goodwin L."/>
            <person name="Pitluck S."/>
            <person name="Peters L."/>
            <person name="Ovchinnikova G."/>
            <person name="Teshima H."/>
            <person name="Detter J.C."/>
            <person name="Han C."/>
            <person name="Tapia R."/>
            <person name="Land M."/>
            <person name="Hauser L."/>
            <person name="Kyrpides N."/>
            <person name="Ivanova N."/>
            <person name="Pagani I."/>
            <person name="Parshina S."/>
            <person name="Plugge C."/>
            <person name="Muyzer G."/>
            <person name="Kuever J."/>
            <person name="Ivanova A."/>
            <person name="Nazina T."/>
            <person name="Klenk H.-P."/>
            <person name="Brambilla E."/>
            <person name="Spring S."/>
            <person name="Stams A.F."/>
            <person name="Woyke T."/>
        </authorList>
    </citation>
    <scope>NUCLEOTIDE SEQUENCE [LARGE SCALE GENOMIC DNA]</scope>
    <source>
        <strain evidence="3 4">DSM 7213</strain>
    </source>
</reference>
<dbReference type="GO" id="GO:0006310">
    <property type="term" value="P:DNA recombination"/>
    <property type="evidence" value="ECO:0007669"/>
    <property type="project" value="UniProtKB-KW"/>
</dbReference>
<keyword evidence="1" id="KW-0233">DNA recombination</keyword>
<dbReference type="EMBL" id="CP003273">
    <property type="protein sequence ID" value="AGL02401.1"/>
    <property type="molecule type" value="Genomic_DNA"/>
</dbReference>
<organism evidence="3 4">
    <name type="scientific">Desulfoscipio gibsoniae DSM 7213</name>
    <dbReference type="NCBI Taxonomy" id="767817"/>
    <lineage>
        <taxon>Bacteria</taxon>
        <taxon>Bacillati</taxon>
        <taxon>Bacillota</taxon>
        <taxon>Clostridia</taxon>
        <taxon>Eubacteriales</taxon>
        <taxon>Desulfallaceae</taxon>
        <taxon>Desulfoscipio</taxon>
    </lineage>
</organism>
<accession>R4KS19</accession>
<dbReference type="AlphaFoldDB" id="R4KS19"/>
<dbReference type="HOGENOM" id="CLU_027562_10_1_9"/>
<protein>
    <submittedName>
        <fullName evidence="3">Site-specific recombinase XerD</fullName>
    </submittedName>
</protein>
<dbReference type="InterPro" id="IPR013762">
    <property type="entry name" value="Integrase-like_cat_sf"/>
</dbReference>
<dbReference type="InterPro" id="IPR002104">
    <property type="entry name" value="Integrase_catalytic"/>
</dbReference>
<dbReference type="SUPFAM" id="SSF56349">
    <property type="entry name" value="DNA breaking-rejoining enzymes"/>
    <property type="match status" value="1"/>
</dbReference>
<keyword evidence="4" id="KW-1185">Reference proteome</keyword>
<evidence type="ECO:0000313" key="4">
    <source>
        <dbReference type="Proteomes" id="UP000013520"/>
    </source>
</evidence>